<evidence type="ECO:0000259" key="1">
    <source>
        <dbReference type="SMART" id="SM00382"/>
    </source>
</evidence>
<gene>
    <name evidence="2" type="ORF">PRVXT_002499</name>
</gene>
<dbReference type="EMBL" id="CP158367">
    <property type="protein sequence ID" value="XBX74457.1"/>
    <property type="molecule type" value="Genomic_DNA"/>
</dbReference>
<protein>
    <submittedName>
        <fullName evidence="2">AAA family ATPase</fullName>
    </submittedName>
</protein>
<dbReference type="SMART" id="SM00382">
    <property type="entry name" value="AAA"/>
    <property type="match status" value="1"/>
</dbReference>
<proteinExistence type="predicted"/>
<dbReference type="AlphaFoldDB" id="A0AAU7VKX0"/>
<dbReference type="GO" id="GO:0005524">
    <property type="term" value="F:ATP binding"/>
    <property type="evidence" value="ECO:0007669"/>
    <property type="project" value="InterPro"/>
</dbReference>
<dbReference type="InterPro" id="IPR011704">
    <property type="entry name" value="ATPase_dyneun-rel_AAA"/>
</dbReference>
<feature type="domain" description="AAA+ ATPase" evidence="1">
    <location>
        <begin position="511"/>
        <end position="669"/>
    </location>
</feature>
<name>A0AAU7VKX0_9FIRM</name>
<dbReference type="RefSeq" id="WP_350343209.1">
    <property type="nucleotide sequence ID" value="NZ_CP158367.1"/>
</dbReference>
<dbReference type="PANTHER" id="PTHR37291:SF1">
    <property type="entry name" value="TYPE IV METHYL-DIRECTED RESTRICTION ENZYME ECOKMCRB SUBUNIT"/>
    <property type="match status" value="1"/>
</dbReference>
<sequence>MSRELFEKWLKETTNLVNGTINSYSSAITSASSFGLKEGIIHQDIYEIKDVAVLNEVINVLESTETYLEKNTSSNRRWSSALEHYRQFIMAVSEDNNMDTKENKILKSIYLKSEFERWISEQVQGNGRPYSTHTQKGYIYSLEKACSEIENLDIEDSDLFTITSLAEFKSVEEKIRNNNDFGRVNQKFGNGQLSAGMIKYSDFLAERNPVSLSIQSDEKRKESKYEWTGFYEKTAKVLLKYKDDRLKLIDGVNEIFNRIGMKNPLTKKLADGTEEILRDVCPFTIFGLFNKGITDKNRILIMEELSNFLGIEEKVPTSFEGIPVLNNMKSWFFGDEEHRKEEDIDNLWELFEVAIILSGNYTEANKKLFINIYDKVIQQHGIQWNITFGLYWVRPWDYLTLDNNTRTALTEKLKIKIPRNSSKKTCAGADYIRLVELMKEKFDEGNYPVHSFPELSYKAWSGEIETTVKATIPDVDVTTQIEYKAYTKEDFLSDVFISEEKYQTIKSLLKRKKNLILQGAPGVGKTYAAKRLAYSIIGKKDEARIKMLQFHQSYAYEDFIMGYRPNGTGFELKEGPFYQFCKLASENLDEDYFFIIDEINRGNMSKVFGELLMLIEGDKRGEEIILTYSKEPFYVPENLYIIGMMNTADRSLAIIDYALRRRFSFVELEPAFETDSFKNHLSLQGASEELINKIKMRVGSINLEIEKDVNLGKGFRIGHSYFCNYSESDKWYEEIIKYEIQPLIKEYWFDEEEKANNFVEELLR</sequence>
<dbReference type="CDD" id="cd00009">
    <property type="entry name" value="AAA"/>
    <property type="match status" value="1"/>
</dbReference>
<dbReference type="PANTHER" id="PTHR37291">
    <property type="entry name" value="5-METHYLCYTOSINE-SPECIFIC RESTRICTION ENZYME B"/>
    <property type="match status" value="1"/>
</dbReference>
<dbReference type="GO" id="GO:0016887">
    <property type="term" value="F:ATP hydrolysis activity"/>
    <property type="evidence" value="ECO:0007669"/>
    <property type="project" value="InterPro"/>
</dbReference>
<dbReference type="InterPro" id="IPR052934">
    <property type="entry name" value="Methyl-DNA_Rec/Restrict_Enz"/>
</dbReference>
<organism evidence="2">
    <name type="scientific">Proteinivorax tanatarense</name>
    <dbReference type="NCBI Taxonomy" id="1260629"/>
    <lineage>
        <taxon>Bacteria</taxon>
        <taxon>Bacillati</taxon>
        <taxon>Bacillota</taxon>
        <taxon>Clostridia</taxon>
        <taxon>Eubacteriales</taxon>
        <taxon>Proteinivoracaceae</taxon>
        <taxon>Proteinivorax</taxon>
    </lineage>
</organism>
<dbReference type="REBASE" id="839586">
    <property type="entry name" value="PtaZ910TMcrBCP"/>
</dbReference>
<reference evidence="2" key="2">
    <citation type="submission" date="2024-06" db="EMBL/GenBank/DDBJ databases">
        <authorList>
            <person name="Petrova K.O."/>
            <person name="Toshchakov S.V."/>
            <person name="Boltjanskaja Y.V."/>
            <person name="Kevbrin V."/>
        </authorList>
    </citation>
    <scope>NUCLEOTIDE SEQUENCE</scope>
    <source>
        <strain evidence="2">Z-910T</strain>
    </source>
</reference>
<evidence type="ECO:0000313" key="2">
    <source>
        <dbReference type="EMBL" id="XBX74457.1"/>
    </source>
</evidence>
<dbReference type="Pfam" id="PF07728">
    <property type="entry name" value="AAA_5"/>
    <property type="match status" value="1"/>
</dbReference>
<accession>A0AAU7VKX0</accession>
<dbReference type="Gene3D" id="3.40.50.300">
    <property type="entry name" value="P-loop containing nucleotide triphosphate hydrolases"/>
    <property type="match status" value="1"/>
</dbReference>
<dbReference type="SUPFAM" id="SSF52540">
    <property type="entry name" value="P-loop containing nucleoside triphosphate hydrolases"/>
    <property type="match status" value="1"/>
</dbReference>
<dbReference type="InterPro" id="IPR027417">
    <property type="entry name" value="P-loop_NTPase"/>
</dbReference>
<dbReference type="InterPro" id="IPR003593">
    <property type="entry name" value="AAA+_ATPase"/>
</dbReference>
<reference evidence="2" key="1">
    <citation type="journal article" date="2013" name="Extremophiles">
        <title>Proteinivorax tanatarense gen. nov., sp. nov., an anaerobic, haloalkaliphilic, proteolytic bacterium isolated from a decaying algal bloom, and proposal of Proteinivoraceae fam. nov.</title>
        <authorList>
            <person name="Kevbrin V."/>
            <person name="Boltyanskaya Y."/>
            <person name="Zhilina T."/>
            <person name="Kolganova T."/>
            <person name="Lavrentjeva E."/>
            <person name="Kuznetsov B."/>
        </authorList>
    </citation>
    <scope>NUCLEOTIDE SEQUENCE</scope>
    <source>
        <strain evidence="2">Z-910T</strain>
    </source>
</reference>